<keyword evidence="7" id="KW-1185">Reference proteome</keyword>
<dbReference type="InterPro" id="IPR042092">
    <property type="entry name" value="PsdUridine_s_RsuA/RluB/E/F_cat"/>
</dbReference>
<evidence type="ECO:0000256" key="2">
    <source>
        <dbReference type="ARBA" id="ARBA00023235"/>
    </source>
</evidence>
<dbReference type="InterPro" id="IPR006145">
    <property type="entry name" value="PsdUridine_synth_RsuA/RluA"/>
</dbReference>
<evidence type="ECO:0000313" key="7">
    <source>
        <dbReference type="Proteomes" id="UP001060112"/>
    </source>
</evidence>
<dbReference type="PROSITE" id="PS50889">
    <property type="entry name" value="S4"/>
    <property type="match status" value="1"/>
</dbReference>
<reference evidence="6" key="1">
    <citation type="submission" date="2022-07" db="EMBL/GenBank/DDBJ databases">
        <title>Faecal culturing of patients with breast cancer.</title>
        <authorList>
            <person name="Teng N.M.Y."/>
            <person name="Kiu R."/>
            <person name="Evans R."/>
            <person name="Baker D.J."/>
            <person name="Zenner C."/>
            <person name="Robinson S.D."/>
            <person name="Hall L.J."/>
        </authorList>
    </citation>
    <scope>NUCLEOTIDE SEQUENCE</scope>
    <source>
        <strain evidence="6">LH1062</strain>
    </source>
</reference>
<dbReference type="Gene3D" id="3.30.70.1560">
    <property type="entry name" value="Alpha-L RNA-binding motif"/>
    <property type="match status" value="1"/>
</dbReference>
<evidence type="ECO:0000313" key="6">
    <source>
        <dbReference type="EMBL" id="UTY39003.1"/>
    </source>
</evidence>
<dbReference type="InterPro" id="IPR050343">
    <property type="entry name" value="RsuA_PseudoU_synthase"/>
</dbReference>
<protein>
    <recommendedName>
        <fullName evidence="4">Pseudouridine synthase</fullName>
        <ecNumber evidence="4">5.4.99.-</ecNumber>
    </recommendedName>
</protein>
<dbReference type="InterPro" id="IPR020094">
    <property type="entry name" value="TruA/RsuA/RluB/E/F_N"/>
</dbReference>
<evidence type="ECO:0000259" key="5">
    <source>
        <dbReference type="SMART" id="SM00363"/>
    </source>
</evidence>
<dbReference type="InterPro" id="IPR018496">
    <property type="entry name" value="PsdUridine_synth_RsuA/RluB_CS"/>
</dbReference>
<dbReference type="CDD" id="cd00165">
    <property type="entry name" value="S4"/>
    <property type="match status" value="1"/>
</dbReference>
<dbReference type="InterPro" id="IPR020103">
    <property type="entry name" value="PsdUridine_synth_cat_dom_sf"/>
</dbReference>
<proteinExistence type="inferred from homology"/>
<dbReference type="Gene3D" id="3.10.290.10">
    <property type="entry name" value="RNA-binding S4 domain"/>
    <property type="match status" value="1"/>
</dbReference>
<sequence>MERLQKAIAASGYTSRRKAEDLIRQGRVEVNGEVVSELGFKVKRGDLIMVDGKSLQGENKVYYVFYKPKGCICSLSDELGRKTVIDYFKDVKERIYPVGRLDYDTSGLLLMSNDGEFANLMMHPSSHLEKVYEVSVKGIVSGLTVHQLEKGVYLDGVKTLPCRIKIVGKDEEHGTTMLMIKLIEGKNRQVKKMFEAVEHPVKRLHRLRVGSVDLKGLRPGQYRMLKPQEVKELKAMALAKKMLKNSIIENIFMRIFFFCRYLYDEVY</sequence>
<dbReference type="PANTHER" id="PTHR47683:SF2">
    <property type="entry name" value="RNA-BINDING S4 DOMAIN-CONTAINING PROTEIN"/>
    <property type="match status" value="1"/>
</dbReference>
<dbReference type="SUPFAM" id="SSF55120">
    <property type="entry name" value="Pseudouridine synthase"/>
    <property type="match status" value="1"/>
</dbReference>
<dbReference type="InterPro" id="IPR036986">
    <property type="entry name" value="S4_RNA-bd_sf"/>
</dbReference>
<dbReference type="PROSITE" id="PS01149">
    <property type="entry name" value="PSI_RSU"/>
    <property type="match status" value="1"/>
</dbReference>
<evidence type="ECO:0000256" key="4">
    <source>
        <dbReference type="RuleBase" id="RU003887"/>
    </source>
</evidence>
<gene>
    <name evidence="6" type="ORF">NMU03_15700</name>
</gene>
<dbReference type="RefSeq" id="WP_290139804.1">
    <property type="nucleotide sequence ID" value="NZ_CP101620.1"/>
</dbReference>
<dbReference type="InterPro" id="IPR002942">
    <property type="entry name" value="S4_RNA-bd"/>
</dbReference>
<dbReference type="SMART" id="SM00363">
    <property type="entry name" value="S4"/>
    <property type="match status" value="1"/>
</dbReference>
<evidence type="ECO:0000256" key="1">
    <source>
        <dbReference type="ARBA" id="ARBA00008348"/>
    </source>
</evidence>
<comment type="similarity">
    <text evidence="1 4">Belongs to the pseudouridine synthase RsuA family.</text>
</comment>
<evidence type="ECO:0000256" key="3">
    <source>
        <dbReference type="PROSITE-ProRule" id="PRU00182"/>
    </source>
</evidence>
<feature type="domain" description="RNA-binding S4" evidence="5">
    <location>
        <begin position="2"/>
        <end position="67"/>
    </location>
</feature>
<dbReference type="Pfam" id="PF00849">
    <property type="entry name" value="PseudoU_synth_2"/>
    <property type="match status" value="1"/>
</dbReference>
<keyword evidence="3" id="KW-0694">RNA-binding</keyword>
<dbReference type="Pfam" id="PF01479">
    <property type="entry name" value="S4"/>
    <property type="match status" value="1"/>
</dbReference>
<dbReference type="EC" id="5.4.99.-" evidence="4"/>
<dbReference type="Proteomes" id="UP001060112">
    <property type="component" value="Chromosome"/>
</dbReference>
<dbReference type="SUPFAM" id="SSF55174">
    <property type="entry name" value="Alpha-L RNA-binding motif"/>
    <property type="match status" value="1"/>
</dbReference>
<dbReference type="CDD" id="cd02870">
    <property type="entry name" value="PseudoU_synth_RsuA_like"/>
    <property type="match status" value="1"/>
</dbReference>
<name>A0ABY5I2Q4_9FIRM</name>
<keyword evidence="2 4" id="KW-0413">Isomerase</keyword>
<dbReference type="EMBL" id="CP101620">
    <property type="protein sequence ID" value="UTY39003.1"/>
    <property type="molecule type" value="Genomic_DNA"/>
</dbReference>
<organism evidence="6 7">
    <name type="scientific">Allocoprobacillus halotolerans</name>
    <dbReference type="NCBI Taxonomy" id="2944914"/>
    <lineage>
        <taxon>Bacteria</taxon>
        <taxon>Bacillati</taxon>
        <taxon>Bacillota</taxon>
        <taxon>Erysipelotrichia</taxon>
        <taxon>Erysipelotrichales</taxon>
        <taxon>Erysipelotrichaceae</taxon>
        <taxon>Allocoprobacillus</taxon>
    </lineage>
</organism>
<dbReference type="Gene3D" id="3.30.70.580">
    <property type="entry name" value="Pseudouridine synthase I, catalytic domain, N-terminal subdomain"/>
    <property type="match status" value="1"/>
</dbReference>
<dbReference type="NCBIfam" id="TIGR00093">
    <property type="entry name" value="pseudouridine synthase"/>
    <property type="match status" value="1"/>
</dbReference>
<dbReference type="InterPro" id="IPR000748">
    <property type="entry name" value="PsdUridine_synth_RsuA/RluB/E/F"/>
</dbReference>
<dbReference type="PANTHER" id="PTHR47683">
    <property type="entry name" value="PSEUDOURIDINE SYNTHASE FAMILY PROTEIN-RELATED"/>
    <property type="match status" value="1"/>
</dbReference>
<accession>A0ABY5I2Q4</accession>